<dbReference type="InterPro" id="IPR052833">
    <property type="entry name" value="Telomeric_DNA-bd_trans-reg"/>
</dbReference>
<dbReference type="GO" id="GO:0003691">
    <property type="term" value="F:double-stranded telomeric DNA binding"/>
    <property type="evidence" value="ECO:0007669"/>
    <property type="project" value="TreeGrafter"/>
</dbReference>
<dbReference type="Proteomes" id="UP000243797">
    <property type="component" value="Unassembled WGS sequence"/>
</dbReference>
<feature type="region of interest" description="Disordered" evidence="1">
    <location>
        <begin position="434"/>
        <end position="546"/>
    </location>
</feature>
<organism evidence="2 3">
    <name type="scientific">Sphaceloma murrayae</name>
    <dbReference type="NCBI Taxonomy" id="2082308"/>
    <lineage>
        <taxon>Eukaryota</taxon>
        <taxon>Fungi</taxon>
        <taxon>Dikarya</taxon>
        <taxon>Ascomycota</taxon>
        <taxon>Pezizomycotina</taxon>
        <taxon>Dothideomycetes</taxon>
        <taxon>Dothideomycetidae</taxon>
        <taxon>Myriangiales</taxon>
        <taxon>Elsinoaceae</taxon>
        <taxon>Sphaceloma</taxon>
    </lineage>
</organism>
<dbReference type="AlphaFoldDB" id="A0A2K1QU53"/>
<dbReference type="GO" id="GO:0010833">
    <property type="term" value="P:telomere maintenance via telomere lengthening"/>
    <property type="evidence" value="ECO:0007669"/>
    <property type="project" value="TreeGrafter"/>
</dbReference>
<evidence type="ECO:0000313" key="2">
    <source>
        <dbReference type="EMBL" id="PNS18539.1"/>
    </source>
</evidence>
<accession>A0A2K1QU53</accession>
<evidence type="ECO:0000256" key="1">
    <source>
        <dbReference type="SAM" id="MobiDB-lite"/>
    </source>
</evidence>
<dbReference type="PANTHER" id="PTHR47807:SF1">
    <property type="entry name" value="PROTEIN TBF1"/>
    <property type="match status" value="1"/>
</dbReference>
<reference evidence="2 3" key="1">
    <citation type="submission" date="2017-06" db="EMBL/GenBank/DDBJ databases">
        <title>Draft genome sequence of a variant of Elsinoe murrayae.</title>
        <authorList>
            <person name="Cheng Q."/>
        </authorList>
    </citation>
    <scope>NUCLEOTIDE SEQUENCE [LARGE SCALE GENOMIC DNA]</scope>
    <source>
        <strain evidence="2 3">CQ-2017a</strain>
    </source>
</reference>
<evidence type="ECO:0008006" key="4">
    <source>
        <dbReference type="Google" id="ProtNLM"/>
    </source>
</evidence>
<feature type="compositionally biased region" description="Low complexity" evidence="1">
    <location>
        <begin position="1"/>
        <end position="28"/>
    </location>
</feature>
<dbReference type="STRING" id="2082308.A0A2K1QU53"/>
<dbReference type="Gene3D" id="1.10.10.60">
    <property type="entry name" value="Homeodomain-like"/>
    <property type="match status" value="1"/>
</dbReference>
<protein>
    <recommendedName>
        <fullName evidence="4">Myb-like domain-containing protein</fullName>
    </recommendedName>
</protein>
<dbReference type="InParanoid" id="A0A2K1QU53"/>
<evidence type="ECO:0000313" key="3">
    <source>
        <dbReference type="Proteomes" id="UP000243797"/>
    </source>
</evidence>
<keyword evidence="3" id="KW-1185">Reference proteome</keyword>
<proteinExistence type="predicted"/>
<name>A0A2K1QU53_9PEZI</name>
<dbReference type="OrthoDB" id="5398572at2759"/>
<feature type="region of interest" description="Disordered" evidence="1">
    <location>
        <begin position="82"/>
        <end position="101"/>
    </location>
</feature>
<sequence length="652" mass="71766">MARRSAASPAPSNSGPETLTPAAAPTTRRSTRSQSRETHSAPQPTRRRTRGSSRQPAGVLNEVAETPYPAANVIQRNENGLQSVSEDPDEDNDTTRAPLNDTFAQRSPQINRTISVGAGSAFSTYSQDEVARLDTYAILGSLPLLDRVTGKILDEAAPQDATTALLNSNVGLLMDQDSSFSKRILGLVRAFVPMKKTFGNSTFINPEHILRRLLGLDGAETLLSRTWRPDDVLYKANLVVILHLLFQSQDPGAIFHTLSSVDGQFPSVLLSALSPETMSVGGVGESKLVDSTRSFAIALRTQAFIFTISQGIYDGPMIDTLARTFLQEGTGSFPDELDVSDIRKWGNGSILDANDQHDFYTDVRNHVLDLKSLLDSCLDNEERALSLLRQHYSWKSFCETALSYVQQRHIELRELIEKRGGVDVIAESLQKEVERGENEVEGPDINIDAHTNAAPPTVPARAPMVAVNTNTSPQRNVRPRTSNTTRPGGTGPGDEPSTATERQRKNPGQALPILDTQPYREDDRERRGAGLASHANAIARTQRTYDKVQRPRNPWVGSEIDALMDLMATHGTAWAIIKQEDMARDNALQLRSPEDLRFKARNMKVDFLNAGIGLPEGFENVALGLKERNKLREGVREGYEQVSMRTSRAAPQ</sequence>
<comment type="caution">
    <text evidence="2">The sequence shown here is derived from an EMBL/GenBank/DDBJ whole genome shotgun (WGS) entry which is preliminary data.</text>
</comment>
<feature type="compositionally biased region" description="Polar residues" evidence="1">
    <location>
        <begin position="467"/>
        <end position="487"/>
    </location>
</feature>
<gene>
    <name evidence="2" type="ORF">CAC42_5078</name>
</gene>
<dbReference type="EMBL" id="NKHZ01000039">
    <property type="protein sequence ID" value="PNS18539.1"/>
    <property type="molecule type" value="Genomic_DNA"/>
</dbReference>
<dbReference type="PANTHER" id="PTHR47807">
    <property type="entry name" value="PROTEIN TBF1"/>
    <property type="match status" value="1"/>
</dbReference>
<feature type="compositionally biased region" description="Basic and acidic residues" evidence="1">
    <location>
        <begin position="518"/>
        <end position="528"/>
    </location>
</feature>
<feature type="region of interest" description="Disordered" evidence="1">
    <location>
        <begin position="1"/>
        <end position="71"/>
    </location>
</feature>